<dbReference type="PANTHER" id="PTHR32552">
    <property type="entry name" value="FERRICHROME IRON RECEPTOR-RELATED"/>
    <property type="match status" value="1"/>
</dbReference>
<dbReference type="CDD" id="cd01347">
    <property type="entry name" value="ligand_gated_channel"/>
    <property type="match status" value="1"/>
</dbReference>
<evidence type="ECO:0000256" key="9">
    <source>
        <dbReference type="ARBA" id="ARBA00023065"/>
    </source>
</evidence>
<keyword evidence="9" id="KW-0406">Ion transport</keyword>
<evidence type="ECO:0000259" key="16">
    <source>
        <dbReference type="SMART" id="SM00965"/>
    </source>
</evidence>
<keyword evidence="3 14" id="KW-0813">Transport</keyword>
<dbReference type="InterPro" id="IPR037066">
    <property type="entry name" value="Plug_dom_sf"/>
</dbReference>
<dbReference type="SUPFAM" id="SSF56935">
    <property type="entry name" value="Porins"/>
    <property type="match status" value="1"/>
</dbReference>
<evidence type="ECO:0000256" key="14">
    <source>
        <dbReference type="PROSITE-ProRule" id="PRU01360"/>
    </source>
</evidence>
<evidence type="ECO:0000256" key="10">
    <source>
        <dbReference type="ARBA" id="ARBA00023077"/>
    </source>
</evidence>
<evidence type="ECO:0000256" key="4">
    <source>
        <dbReference type="ARBA" id="ARBA00022452"/>
    </source>
</evidence>
<keyword evidence="7" id="KW-0732">Signal</keyword>
<evidence type="ECO:0000256" key="15">
    <source>
        <dbReference type="RuleBase" id="RU003357"/>
    </source>
</evidence>
<dbReference type="Gene3D" id="2.40.170.20">
    <property type="entry name" value="TonB-dependent receptor, beta-barrel domain"/>
    <property type="match status" value="1"/>
</dbReference>
<dbReference type="NCBIfam" id="TIGR01783">
    <property type="entry name" value="TonB-siderophor"/>
    <property type="match status" value="1"/>
</dbReference>
<keyword evidence="10 15" id="KW-0798">TonB box</keyword>
<dbReference type="InterPro" id="IPR036942">
    <property type="entry name" value="Beta-barrel_TonB_sf"/>
</dbReference>
<keyword evidence="5" id="KW-0410">Iron transport</keyword>
<keyword evidence="18" id="KW-1185">Reference proteome</keyword>
<name>A0ABT1TPD8_9GAMM</name>
<evidence type="ECO:0000256" key="7">
    <source>
        <dbReference type="ARBA" id="ARBA00022729"/>
    </source>
</evidence>
<feature type="domain" description="Secretin/TonB short N-terminal" evidence="16">
    <location>
        <begin position="64"/>
        <end position="115"/>
    </location>
</feature>
<reference evidence="17 18" key="1">
    <citation type="submission" date="2022-07" db="EMBL/GenBank/DDBJ databases">
        <title>Methylomonas rivi sp. nov., Methylomonas rosea sp. nov., Methylomonas aureus sp. nov. and Methylomonas subterranea sp. nov., four novel methanotrophs isolated from a freshwater creek and the deep terrestrial subsurface.</title>
        <authorList>
            <person name="Abin C."/>
            <person name="Sankaranarayanan K."/>
            <person name="Garner C."/>
            <person name="Sindelar R."/>
            <person name="Kotary K."/>
            <person name="Garner R."/>
            <person name="Barclay S."/>
            <person name="Lawson P."/>
            <person name="Krumholz L."/>
        </authorList>
    </citation>
    <scope>NUCLEOTIDE SEQUENCE [LARGE SCALE GENOMIC DNA]</scope>
    <source>
        <strain evidence="17 18">WSC-7</strain>
    </source>
</reference>
<proteinExistence type="inferred from homology"/>
<comment type="similarity">
    <text evidence="2 14 15">Belongs to the TonB-dependent receptor family.</text>
</comment>
<gene>
    <name evidence="17" type="ORF">NP589_04055</name>
</gene>
<protein>
    <submittedName>
        <fullName evidence="17">TonB-dependent receptor</fullName>
    </submittedName>
</protein>
<comment type="subcellular location">
    <subcellularLocation>
        <location evidence="1 14">Cell outer membrane</location>
        <topology evidence="1 14">Multi-pass membrane protein</topology>
    </subcellularLocation>
</comment>
<evidence type="ECO:0000256" key="11">
    <source>
        <dbReference type="ARBA" id="ARBA00023136"/>
    </source>
</evidence>
<evidence type="ECO:0000256" key="5">
    <source>
        <dbReference type="ARBA" id="ARBA00022496"/>
    </source>
</evidence>
<evidence type="ECO:0000313" key="18">
    <source>
        <dbReference type="Proteomes" id="UP001524570"/>
    </source>
</evidence>
<sequence length="823" mass="91110">MSNAKHCKPFSAGKGRRHAAKAALLAALISQTALGDAAGNKHHFDIPAQSLNQALLMFGRQSQQQLMYGTDIADNLRSRPVQGDYTADEAIRILLGDAPLQGVTTGEGAITLQPRAAELHNNLGPQTMPAVQVVGKAVYDATDPYNPDYSLPNATTATKTDTPIIETPFSVQVVPKQVMKDQQVVRIDKALQNVSGVFATAQDGHQQTPFVIRGFRTYDYYRDGVRTNPSWLTDGFRETANLERIEVLKGPASILYGRIEPGGMVNVVTKQPLATPFYSLQQQFGSYDFYRTTVDATGPVTQDKSWLYRMNFAYEDANSFRDFVKNDRVFFAPKLQWKISDQTQATFELEYKHSNDTYDNGIPIVNGQVPNLPISRNLSEPGSGQQESDATWLGFNWSHAFNDNWTLSQNFNAYNYAAPMRTPFVTFWGGLTDPCTASSCQVARGAMKNNWSGQQFYTSLNLTGKFQTGPLGHTLMLGWDFMNMAADSGDARSWSLNALDIYHPLYTGIDGAVPSNASLDRYQINEDWHGLYLQDQIKLPYGLQILGGFRYDMATMSDLSSGGYSGSNQLDETAIKPRVGLLWQALPELSFYANYVENFGGVNLYSRNRNGGALKPQTAEQKEIGLKYELFDKRLTGSVAWFDLTKQNIQSPDPDPYYRSLGFSVTTGEVNNDGLEVDIAGEVYSGLKLIGNYSYTNSRVTKDTGGADDRGNEGKRYFGVPRHGGNLWATYEIQEGDLQGWKFGAGSNIRGEVEGDNANSYQLPGYATLALMTGYSWKMGPSTVTAQLNADNLLDKHYYNTSNSNFIMPAAPRTFLGTVKVEF</sequence>
<dbReference type="Pfam" id="PF07715">
    <property type="entry name" value="Plug"/>
    <property type="match status" value="1"/>
</dbReference>
<evidence type="ECO:0000256" key="12">
    <source>
        <dbReference type="ARBA" id="ARBA00023170"/>
    </source>
</evidence>
<dbReference type="PROSITE" id="PS52016">
    <property type="entry name" value="TONB_DEPENDENT_REC_3"/>
    <property type="match status" value="1"/>
</dbReference>
<evidence type="ECO:0000313" key="17">
    <source>
        <dbReference type="EMBL" id="MCQ8116587.1"/>
    </source>
</evidence>
<dbReference type="Pfam" id="PF00593">
    <property type="entry name" value="TonB_dep_Rec_b-barrel"/>
    <property type="match status" value="1"/>
</dbReference>
<dbReference type="InterPro" id="IPR010105">
    <property type="entry name" value="TonB_sidphr_rcpt"/>
</dbReference>
<dbReference type="EMBL" id="JANIBL010000008">
    <property type="protein sequence ID" value="MCQ8116587.1"/>
    <property type="molecule type" value="Genomic_DNA"/>
</dbReference>
<evidence type="ECO:0000256" key="6">
    <source>
        <dbReference type="ARBA" id="ARBA00022692"/>
    </source>
</evidence>
<dbReference type="Gene3D" id="2.170.130.10">
    <property type="entry name" value="TonB-dependent receptor, plug domain"/>
    <property type="match status" value="1"/>
</dbReference>
<keyword evidence="11 14" id="KW-0472">Membrane</keyword>
<comment type="caution">
    <text evidence="17">The sequence shown here is derived from an EMBL/GenBank/DDBJ whole genome shotgun (WGS) entry which is preliminary data.</text>
</comment>
<evidence type="ECO:0000256" key="13">
    <source>
        <dbReference type="ARBA" id="ARBA00023237"/>
    </source>
</evidence>
<dbReference type="Proteomes" id="UP001524570">
    <property type="component" value="Unassembled WGS sequence"/>
</dbReference>
<dbReference type="InterPro" id="IPR000531">
    <property type="entry name" value="Beta-barrel_TonB"/>
</dbReference>
<keyword evidence="8" id="KW-0408">Iron</keyword>
<organism evidence="17 18">
    <name type="scientific">Methylomonas rosea</name>
    <dbReference type="NCBI Taxonomy" id="2952227"/>
    <lineage>
        <taxon>Bacteria</taxon>
        <taxon>Pseudomonadati</taxon>
        <taxon>Pseudomonadota</taxon>
        <taxon>Gammaproteobacteria</taxon>
        <taxon>Methylococcales</taxon>
        <taxon>Methylococcaceae</taxon>
        <taxon>Methylomonas</taxon>
    </lineage>
</organism>
<keyword evidence="12 17" id="KW-0675">Receptor</keyword>
<evidence type="ECO:0000256" key="8">
    <source>
        <dbReference type="ARBA" id="ARBA00023004"/>
    </source>
</evidence>
<accession>A0ABT1TPD8</accession>
<keyword evidence="6 14" id="KW-0812">Transmembrane</keyword>
<evidence type="ECO:0000256" key="2">
    <source>
        <dbReference type="ARBA" id="ARBA00009810"/>
    </source>
</evidence>
<dbReference type="PANTHER" id="PTHR32552:SF68">
    <property type="entry name" value="FERRICHROME OUTER MEMBRANE TRANSPORTER_PHAGE RECEPTOR"/>
    <property type="match status" value="1"/>
</dbReference>
<evidence type="ECO:0000256" key="3">
    <source>
        <dbReference type="ARBA" id="ARBA00022448"/>
    </source>
</evidence>
<dbReference type="RefSeq" id="WP_256605824.1">
    <property type="nucleotide sequence ID" value="NZ_JANIBL010000008.1"/>
</dbReference>
<keyword evidence="4 14" id="KW-1134">Transmembrane beta strand</keyword>
<evidence type="ECO:0000256" key="1">
    <source>
        <dbReference type="ARBA" id="ARBA00004571"/>
    </source>
</evidence>
<keyword evidence="13 14" id="KW-0998">Cell outer membrane</keyword>
<dbReference type="InterPro" id="IPR039426">
    <property type="entry name" value="TonB-dep_rcpt-like"/>
</dbReference>
<dbReference type="InterPro" id="IPR011662">
    <property type="entry name" value="Secretin/TonB_short_N"/>
</dbReference>
<dbReference type="InterPro" id="IPR012910">
    <property type="entry name" value="Plug_dom"/>
</dbReference>
<dbReference type="SMART" id="SM00965">
    <property type="entry name" value="STN"/>
    <property type="match status" value="1"/>
</dbReference>
<dbReference type="Gene3D" id="3.55.50.30">
    <property type="match status" value="1"/>
</dbReference>